<feature type="compositionally biased region" description="Basic and acidic residues" evidence="2">
    <location>
        <begin position="465"/>
        <end position="475"/>
    </location>
</feature>
<feature type="compositionally biased region" description="Basic and acidic residues" evidence="2">
    <location>
        <begin position="361"/>
        <end position="381"/>
    </location>
</feature>
<feature type="compositionally biased region" description="Polar residues" evidence="2">
    <location>
        <begin position="180"/>
        <end position="199"/>
    </location>
</feature>
<gene>
    <name evidence="4" type="ORF">TPAR_04931</name>
</gene>
<dbReference type="EMBL" id="PKSG01000485">
    <property type="protein sequence ID" value="POR34875.1"/>
    <property type="molecule type" value="Genomic_DNA"/>
</dbReference>
<sequence length="504" mass="52883">MAKKLPPTGFTKAFRVLSASPGRVDFELDIHRDHTNRLQTIHGGTIASLVDLGGSLAVASTGRFATGVSTDLNVTYLAPGGRPGDLLRGTAICDKIGKTLAYTTVTFTNSKGQIAARGSHTKYVTGTMGVDGPYVAPPEFAEDIEHYKYHGIFSSCADIPTPKQFATSNSTCPPPFKGQGPQTSTLTSSRCTAGGSSEAVSRLPGDSAPWSRNVTAVEATWSRSAHSSHRTGDGAATELLASAAAARPHVETVACESLRAGAAALAAQSMPAAAVAAAAAKPVEWAALLLDPQGEQDDEDDEHGPKVQDDVDDCKVGSGLLGVPQGNVSGVVADVVRRPQQQQSAADEEISRGLEIVARGSDLHRNVEHKPDHEHGKRDIPRSPQQAPGCARHARAVRLATIAKCNGILPLAQGKGNDVEDAKQGGKAIAPEQQYLVDGGFFSSVNKAGANAQAEERDEGEDDGEIIKKGPEDARLNLGSEDVGKDAARICFYRRVVELGMQYG</sequence>
<accession>A0A2S4KXF5</accession>
<evidence type="ECO:0000313" key="5">
    <source>
        <dbReference type="Proteomes" id="UP000237481"/>
    </source>
</evidence>
<comment type="caution">
    <text evidence="4">The sequence shown here is derived from an EMBL/GenBank/DDBJ whole genome shotgun (WGS) entry which is preliminary data.</text>
</comment>
<dbReference type="PANTHER" id="PTHR21660:SF57">
    <property type="entry name" value="PAAI THIOESTERASE"/>
    <property type="match status" value="1"/>
</dbReference>
<dbReference type="FunFam" id="3.10.129.10:FF:000033">
    <property type="entry name" value="acyl-coenzyme A thioesterase 13"/>
    <property type="match status" value="1"/>
</dbReference>
<evidence type="ECO:0000256" key="2">
    <source>
        <dbReference type="SAM" id="MobiDB-lite"/>
    </source>
</evidence>
<comment type="similarity">
    <text evidence="1">Belongs to the thioesterase PaaI family.</text>
</comment>
<organism evidence="4 5">
    <name type="scientific">Tolypocladium paradoxum</name>
    <dbReference type="NCBI Taxonomy" id="94208"/>
    <lineage>
        <taxon>Eukaryota</taxon>
        <taxon>Fungi</taxon>
        <taxon>Dikarya</taxon>
        <taxon>Ascomycota</taxon>
        <taxon>Pezizomycotina</taxon>
        <taxon>Sordariomycetes</taxon>
        <taxon>Hypocreomycetidae</taxon>
        <taxon>Hypocreales</taxon>
        <taxon>Ophiocordycipitaceae</taxon>
        <taxon>Tolypocladium</taxon>
    </lineage>
</organism>
<dbReference type="GO" id="GO:0047617">
    <property type="term" value="F:fatty acyl-CoA hydrolase activity"/>
    <property type="evidence" value="ECO:0007669"/>
    <property type="project" value="InterPro"/>
</dbReference>
<feature type="region of interest" description="Disordered" evidence="2">
    <location>
        <begin position="451"/>
        <end position="478"/>
    </location>
</feature>
<dbReference type="PANTHER" id="PTHR21660">
    <property type="entry name" value="THIOESTERASE SUPERFAMILY MEMBER-RELATED"/>
    <property type="match status" value="1"/>
</dbReference>
<feature type="domain" description="Thioesterase" evidence="3">
    <location>
        <begin position="39"/>
        <end position="114"/>
    </location>
</feature>
<proteinExistence type="inferred from homology"/>
<feature type="region of interest" description="Disordered" evidence="2">
    <location>
        <begin position="361"/>
        <end position="390"/>
    </location>
</feature>
<dbReference type="Gene3D" id="3.10.129.10">
    <property type="entry name" value="Hotdog Thioesterase"/>
    <property type="match status" value="1"/>
</dbReference>
<dbReference type="Proteomes" id="UP000237481">
    <property type="component" value="Unassembled WGS sequence"/>
</dbReference>
<name>A0A2S4KXF5_9HYPO</name>
<reference evidence="4 5" key="1">
    <citation type="submission" date="2018-01" db="EMBL/GenBank/DDBJ databases">
        <title>Harnessing the power of phylogenomics to disentangle the directionality and signatures of interkingdom host jumping in the parasitic fungal genus Tolypocladium.</title>
        <authorList>
            <person name="Quandt C.A."/>
            <person name="Patterson W."/>
            <person name="Spatafora J.W."/>
        </authorList>
    </citation>
    <scope>NUCLEOTIDE SEQUENCE [LARGE SCALE GENOMIC DNA]</scope>
    <source>
        <strain evidence="4 5">NRBC 100945</strain>
    </source>
</reference>
<dbReference type="STRING" id="94208.A0A2S4KXF5"/>
<keyword evidence="5" id="KW-1185">Reference proteome</keyword>
<dbReference type="InterPro" id="IPR029069">
    <property type="entry name" value="HotDog_dom_sf"/>
</dbReference>
<evidence type="ECO:0000256" key="1">
    <source>
        <dbReference type="ARBA" id="ARBA00008324"/>
    </source>
</evidence>
<protein>
    <submittedName>
        <fullName evidence="4">Esterase C31F10.02</fullName>
    </submittedName>
</protein>
<dbReference type="OrthoDB" id="46529at2759"/>
<dbReference type="InterPro" id="IPR039298">
    <property type="entry name" value="ACOT13"/>
</dbReference>
<dbReference type="AlphaFoldDB" id="A0A2S4KXF5"/>
<evidence type="ECO:0000259" key="3">
    <source>
        <dbReference type="Pfam" id="PF03061"/>
    </source>
</evidence>
<dbReference type="CDD" id="cd03443">
    <property type="entry name" value="PaaI_thioesterase"/>
    <property type="match status" value="1"/>
</dbReference>
<dbReference type="InterPro" id="IPR006683">
    <property type="entry name" value="Thioestr_dom"/>
</dbReference>
<dbReference type="Pfam" id="PF03061">
    <property type="entry name" value="4HBT"/>
    <property type="match status" value="1"/>
</dbReference>
<feature type="region of interest" description="Disordered" evidence="2">
    <location>
        <begin position="167"/>
        <end position="211"/>
    </location>
</feature>
<dbReference type="SUPFAM" id="SSF54637">
    <property type="entry name" value="Thioesterase/thiol ester dehydrase-isomerase"/>
    <property type="match status" value="1"/>
</dbReference>
<evidence type="ECO:0000313" key="4">
    <source>
        <dbReference type="EMBL" id="POR34875.1"/>
    </source>
</evidence>